<dbReference type="AlphaFoldDB" id="A0AAV9V8Y1"/>
<evidence type="ECO:0000313" key="3">
    <source>
        <dbReference type="Proteomes" id="UP001375240"/>
    </source>
</evidence>
<accession>A0AAV9V8Y1</accession>
<evidence type="ECO:0000256" key="1">
    <source>
        <dbReference type="SAM" id="MobiDB-lite"/>
    </source>
</evidence>
<proteinExistence type="predicted"/>
<feature type="non-terminal residue" evidence="2">
    <location>
        <position position="69"/>
    </location>
</feature>
<sequence>MELTAVRGALQLSDDKNRTQAAELDSLSKAKSSLESQLEERIKLLERREQELSMTRTDLKNLDEQKKIR</sequence>
<dbReference type="EMBL" id="JAVHNQ010000002">
    <property type="protein sequence ID" value="KAK6355003.1"/>
    <property type="molecule type" value="Genomic_DNA"/>
</dbReference>
<evidence type="ECO:0000313" key="2">
    <source>
        <dbReference type="EMBL" id="KAK6355003.1"/>
    </source>
</evidence>
<protein>
    <submittedName>
        <fullName evidence="2">Uncharacterized protein</fullName>
    </submittedName>
</protein>
<reference evidence="2 3" key="1">
    <citation type="submission" date="2019-10" db="EMBL/GenBank/DDBJ databases">
        <authorList>
            <person name="Palmer J.M."/>
        </authorList>
    </citation>
    <scope>NUCLEOTIDE SEQUENCE [LARGE SCALE GENOMIC DNA]</scope>
    <source>
        <strain evidence="2 3">TWF696</strain>
    </source>
</reference>
<keyword evidence="3" id="KW-1185">Reference proteome</keyword>
<organism evidence="2 3">
    <name type="scientific">Orbilia brochopaga</name>
    <dbReference type="NCBI Taxonomy" id="3140254"/>
    <lineage>
        <taxon>Eukaryota</taxon>
        <taxon>Fungi</taxon>
        <taxon>Dikarya</taxon>
        <taxon>Ascomycota</taxon>
        <taxon>Pezizomycotina</taxon>
        <taxon>Orbiliomycetes</taxon>
        <taxon>Orbiliales</taxon>
        <taxon>Orbiliaceae</taxon>
        <taxon>Orbilia</taxon>
    </lineage>
</organism>
<name>A0AAV9V8Y1_9PEZI</name>
<gene>
    <name evidence="2" type="ORF">TWF696_004130</name>
</gene>
<feature type="region of interest" description="Disordered" evidence="1">
    <location>
        <begin position="49"/>
        <end position="69"/>
    </location>
</feature>
<dbReference type="Proteomes" id="UP001375240">
    <property type="component" value="Unassembled WGS sequence"/>
</dbReference>
<comment type="caution">
    <text evidence="2">The sequence shown here is derived from an EMBL/GenBank/DDBJ whole genome shotgun (WGS) entry which is preliminary data.</text>
</comment>